<evidence type="ECO:0000256" key="4">
    <source>
        <dbReference type="ARBA" id="ARBA00022679"/>
    </source>
</evidence>
<dbReference type="GO" id="GO:1990228">
    <property type="term" value="C:sulfurtransferase complex"/>
    <property type="evidence" value="ECO:0007669"/>
    <property type="project" value="TreeGrafter"/>
</dbReference>
<dbReference type="Gene3D" id="3.40.1260.10">
    <property type="entry name" value="DsrEFH-like"/>
    <property type="match status" value="1"/>
</dbReference>
<dbReference type="SUPFAM" id="SSF75169">
    <property type="entry name" value="DsrEFH-like"/>
    <property type="match status" value="1"/>
</dbReference>
<dbReference type="Proteomes" id="UP000250443">
    <property type="component" value="Unassembled WGS sequence"/>
</dbReference>
<evidence type="ECO:0000313" key="5">
    <source>
        <dbReference type="EMBL" id="SPZ07648.1"/>
    </source>
</evidence>
<evidence type="ECO:0000313" key="6">
    <source>
        <dbReference type="Proteomes" id="UP000250443"/>
    </source>
</evidence>
<organism evidence="5 6">
    <name type="scientific">Pseudomonas luteola</name>
    <dbReference type="NCBI Taxonomy" id="47886"/>
    <lineage>
        <taxon>Bacteria</taxon>
        <taxon>Pseudomonadati</taxon>
        <taxon>Pseudomonadota</taxon>
        <taxon>Gammaproteobacteria</taxon>
        <taxon>Pseudomonadales</taxon>
        <taxon>Pseudomonadaceae</taxon>
        <taxon>Pseudomonas</taxon>
    </lineage>
</organism>
<evidence type="ECO:0000256" key="2">
    <source>
        <dbReference type="ARBA" id="ARBA00007067"/>
    </source>
</evidence>
<accession>A0A2X2CIW2</accession>
<dbReference type="EC" id="2.8.1.-" evidence="5"/>
<dbReference type="InterPro" id="IPR017463">
    <property type="entry name" value="Sulphur_relay_TusD/DsrE"/>
</dbReference>
<dbReference type="EMBL" id="UAUF01000012">
    <property type="protein sequence ID" value="SPZ07648.1"/>
    <property type="molecule type" value="Genomic_DNA"/>
</dbReference>
<dbReference type="NCBIfam" id="NF001237">
    <property type="entry name" value="PRK00207.1"/>
    <property type="match status" value="1"/>
</dbReference>
<dbReference type="AlphaFoldDB" id="A0A2X2CIW2"/>
<reference evidence="5 6" key="1">
    <citation type="submission" date="2018-06" db="EMBL/GenBank/DDBJ databases">
        <authorList>
            <consortium name="Pathogen Informatics"/>
            <person name="Doyle S."/>
        </authorList>
    </citation>
    <scope>NUCLEOTIDE SEQUENCE [LARGE SCALE GENOMIC DNA]</scope>
    <source>
        <strain evidence="5 6">NCTC11842</strain>
    </source>
</reference>
<keyword evidence="4 5" id="KW-0808">Transferase</keyword>
<protein>
    <submittedName>
        <fullName evidence="5">Sulfur transfer complex subunit TusD</fullName>
        <ecNumber evidence="5">2.8.1.-</ecNumber>
    </submittedName>
</protein>
<dbReference type="FunFam" id="3.40.1260.10:FF:000001">
    <property type="entry name" value="Sulfurtransferase TusD"/>
    <property type="match status" value="1"/>
</dbReference>
<sequence length="148" mass="16502">MINETCTGEARFGGPFLFMKFAIVVFSAPHSPSSRRALRFAEAVLSAHHEITRLFFYQDGVHNASSSIVTPQDEQDWAGQWGLFIQQNKLDSVVCISAALRRGILSSEEAHRHGRQSANLYEPWQLSGLGQLHEAAQEADRLICFGDI</sequence>
<dbReference type="InterPro" id="IPR027396">
    <property type="entry name" value="DsrEFH-like"/>
</dbReference>
<gene>
    <name evidence="5" type="primary">dsrE</name>
    <name evidence="5" type="ORF">NCTC11842_02432</name>
</gene>
<dbReference type="GO" id="GO:0016783">
    <property type="term" value="F:sulfurtransferase activity"/>
    <property type="evidence" value="ECO:0007669"/>
    <property type="project" value="InterPro"/>
</dbReference>
<dbReference type="GO" id="GO:0002143">
    <property type="term" value="P:tRNA wobble position uridine thiolation"/>
    <property type="evidence" value="ECO:0007669"/>
    <property type="project" value="TreeGrafter"/>
</dbReference>
<dbReference type="PANTHER" id="PTHR34874">
    <property type="entry name" value="PROTEIN YCHN"/>
    <property type="match status" value="1"/>
</dbReference>
<name>A0A2X2CIW2_PSELU</name>
<comment type="similarity">
    <text evidence="2">Belongs to the DsrE/TusD family.</text>
</comment>
<dbReference type="NCBIfam" id="TIGR03012">
    <property type="entry name" value="sulf_tusD_dsrE"/>
    <property type="match status" value="1"/>
</dbReference>
<evidence type="ECO:0000256" key="3">
    <source>
        <dbReference type="ARBA" id="ARBA00022490"/>
    </source>
</evidence>
<dbReference type="Pfam" id="PF02635">
    <property type="entry name" value="DsrE"/>
    <property type="match status" value="1"/>
</dbReference>
<proteinExistence type="inferred from homology"/>
<evidence type="ECO:0000256" key="1">
    <source>
        <dbReference type="ARBA" id="ARBA00004496"/>
    </source>
</evidence>
<keyword evidence="3" id="KW-0963">Cytoplasm</keyword>
<dbReference type="InterPro" id="IPR003787">
    <property type="entry name" value="Sulphur_relay_DsrE/F-like"/>
</dbReference>
<dbReference type="PANTHER" id="PTHR34874:SF3">
    <property type="entry name" value="SULFURTRANSFERASE TUSD"/>
    <property type="match status" value="1"/>
</dbReference>
<dbReference type="GO" id="GO:0097163">
    <property type="term" value="F:sulfur carrier activity"/>
    <property type="evidence" value="ECO:0007669"/>
    <property type="project" value="TreeGrafter"/>
</dbReference>
<comment type="subcellular location">
    <subcellularLocation>
        <location evidence="1">Cytoplasm</location>
    </subcellularLocation>
</comment>